<dbReference type="AlphaFoldDB" id="A0A3E3I6D5"/>
<dbReference type="SMART" id="SM00342">
    <property type="entry name" value="HTH_ARAC"/>
    <property type="match status" value="1"/>
</dbReference>
<dbReference type="Proteomes" id="UP000260812">
    <property type="component" value="Unassembled WGS sequence"/>
</dbReference>
<dbReference type="PROSITE" id="PS01124">
    <property type="entry name" value="HTH_ARAC_FAMILY_2"/>
    <property type="match status" value="1"/>
</dbReference>
<keyword evidence="4" id="KW-0472">Membrane</keyword>
<evidence type="ECO:0000256" key="1">
    <source>
        <dbReference type="ARBA" id="ARBA00023015"/>
    </source>
</evidence>
<accession>A0A3E3I6D5</accession>
<dbReference type="GO" id="GO:0003700">
    <property type="term" value="F:DNA-binding transcription factor activity"/>
    <property type="evidence" value="ECO:0007669"/>
    <property type="project" value="InterPro"/>
</dbReference>
<dbReference type="InterPro" id="IPR018060">
    <property type="entry name" value="HTH_AraC"/>
</dbReference>
<protein>
    <submittedName>
        <fullName evidence="6">Helix-turn-helix domain-containing protein</fullName>
    </submittedName>
</protein>
<evidence type="ECO:0000313" key="6">
    <source>
        <dbReference type="EMBL" id="RGE61154.1"/>
    </source>
</evidence>
<evidence type="ECO:0000259" key="5">
    <source>
        <dbReference type="PROSITE" id="PS01124"/>
    </source>
</evidence>
<dbReference type="InterPro" id="IPR009057">
    <property type="entry name" value="Homeodomain-like_sf"/>
</dbReference>
<evidence type="ECO:0000256" key="2">
    <source>
        <dbReference type="ARBA" id="ARBA00023125"/>
    </source>
</evidence>
<dbReference type="EMBL" id="QVLV01000006">
    <property type="protein sequence ID" value="RGE61154.1"/>
    <property type="molecule type" value="Genomic_DNA"/>
</dbReference>
<evidence type="ECO:0000256" key="3">
    <source>
        <dbReference type="ARBA" id="ARBA00023163"/>
    </source>
</evidence>
<keyword evidence="1" id="KW-0805">Transcription regulation</keyword>
<organism evidence="6 7">
    <name type="scientific">Eisenbergiella massiliensis</name>
    <dbReference type="NCBI Taxonomy" id="1720294"/>
    <lineage>
        <taxon>Bacteria</taxon>
        <taxon>Bacillati</taxon>
        <taxon>Bacillota</taxon>
        <taxon>Clostridia</taxon>
        <taxon>Lachnospirales</taxon>
        <taxon>Lachnospiraceae</taxon>
        <taxon>Eisenbergiella</taxon>
    </lineage>
</organism>
<keyword evidence="2" id="KW-0238">DNA-binding</keyword>
<feature type="domain" description="HTH araC/xylS-type" evidence="5">
    <location>
        <begin position="45"/>
        <end position="122"/>
    </location>
</feature>
<dbReference type="PANTHER" id="PTHR43280">
    <property type="entry name" value="ARAC-FAMILY TRANSCRIPTIONAL REGULATOR"/>
    <property type="match status" value="1"/>
</dbReference>
<reference evidence="6 7" key="1">
    <citation type="submission" date="2018-08" db="EMBL/GenBank/DDBJ databases">
        <title>A genome reference for cultivated species of the human gut microbiota.</title>
        <authorList>
            <person name="Zou Y."/>
            <person name="Xue W."/>
            <person name="Luo G."/>
        </authorList>
    </citation>
    <scope>NUCLEOTIDE SEQUENCE [LARGE SCALE GENOMIC DNA]</scope>
    <source>
        <strain evidence="6 7">TF05-5AC</strain>
    </source>
</reference>
<feature type="transmembrane region" description="Helical" evidence="4">
    <location>
        <begin position="295"/>
        <end position="317"/>
    </location>
</feature>
<dbReference type="GO" id="GO:0043565">
    <property type="term" value="F:sequence-specific DNA binding"/>
    <property type="evidence" value="ECO:0007669"/>
    <property type="project" value="InterPro"/>
</dbReference>
<gene>
    <name evidence="6" type="ORF">DXC51_10955</name>
</gene>
<sequence length="437" mass="50277">MSRFCRLPTENFTEPLLTDALHGSICALLSPDKPARISESQQIAENARKYILSHYQEQISLSQIAEEIGVNSCYLSDIFHKYMGEPCSRYLLRIRMEQAARLLKENPGEKIYKIAEHTGFVSYLCRFERTLFIILLKILIPPLPANLLQPDCCLRQFVILAFCLQELFFIAFPAFGQLFLVFSPQAVYLSFVFLPALDQALFPFLLKFSHFGQGHCLYFFFLKLPAFLFLLPGRLKAVQPPAVLFLSHLPSFFKNKPALPFKNPDLSADFVHTGNYRPRIRCRHMKTQRIFSHKIILPCQIISPALLLLVLILSAALSGAVPDRAFLFKDHSPAVLLIRHAYVKSIPLFTSGKGLVEQIQIPVPDYQMQIAESVPKRSVRKNDPRRAVSQRIQYNRMLQVFIHITHRIPKNPRLKMRQIISLYLYWQHPPCKGQQAV</sequence>
<dbReference type="SUPFAM" id="SSF46689">
    <property type="entry name" value="Homeodomain-like"/>
    <property type="match status" value="1"/>
</dbReference>
<evidence type="ECO:0000256" key="4">
    <source>
        <dbReference type="SAM" id="Phobius"/>
    </source>
</evidence>
<feature type="transmembrane region" description="Helical" evidence="4">
    <location>
        <begin position="212"/>
        <end position="231"/>
    </location>
</feature>
<dbReference type="Gene3D" id="1.10.10.60">
    <property type="entry name" value="Homeodomain-like"/>
    <property type="match status" value="1"/>
</dbReference>
<proteinExistence type="predicted"/>
<dbReference type="PANTHER" id="PTHR43280:SF31">
    <property type="entry name" value="TRANSCRIPTIONAL REGULATORY PROTEIN"/>
    <property type="match status" value="1"/>
</dbReference>
<feature type="transmembrane region" description="Helical" evidence="4">
    <location>
        <begin position="157"/>
        <end position="180"/>
    </location>
</feature>
<name>A0A3E3I6D5_9FIRM</name>
<keyword evidence="3" id="KW-0804">Transcription</keyword>
<dbReference type="Pfam" id="PF12833">
    <property type="entry name" value="HTH_18"/>
    <property type="match status" value="1"/>
</dbReference>
<evidence type="ECO:0000313" key="7">
    <source>
        <dbReference type="Proteomes" id="UP000260812"/>
    </source>
</evidence>
<comment type="caution">
    <text evidence="6">The sequence shown here is derived from an EMBL/GenBank/DDBJ whole genome shotgun (WGS) entry which is preliminary data.</text>
</comment>
<keyword evidence="4" id="KW-0812">Transmembrane</keyword>
<keyword evidence="4" id="KW-1133">Transmembrane helix</keyword>
<keyword evidence="7" id="KW-1185">Reference proteome</keyword>